<dbReference type="AlphaFoldDB" id="A0A841HW27"/>
<dbReference type="Proteomes" id="UP000569951">
    <property type="component" value="Unassembled WGS sequence"/>
</dbReference>
<keyword evidence="2" id="KW-1185">Reference proteome</keyword>
<proteinExistence type="predicted"/>
<name>A0A841HW27_9DEIO</name>
<accession>A0A841HW27</accession>
<reference evidence="1 2" key="1">
    <citation type="submission" date="2020-08" db="EMBL/GenBank/DDBJ databases">
        <title>Genomic Encyclopedia of Type Strains, Phase IV (KMG-IV): sequencing the most valuable type-strain genomes for metagenomic binning, comparative biology and taxonomic classification.</title>
        <authorList>
            <person name="Goeker M."/>
        </authorList>
    </citation>
    <scope>NUCLEOTIDE SEQUENCE [LARGE SCALE GENOMIC DNA]</scope>
    <source>
        <strain evidence="1 2">DSM 21458</strain>
    </source>
</reference>
<dbReference type="RefSeq" id="WP_183985194.1">
    <property type="nucleotide sequence ID" value="NZ_JACHHG010000003.1"/>
</dbReference>
<comment type="caution">
    <text evidence="1">The sequence shown here is derived from an EMBL/GenBank/DDBJ whole genome shotgun (WGS) entry which is preliminary data.</text>
</comment>
<sequence length="70" mass="7828">MQETLRGRVLQLVPVSIHGLVFFNVALKLEGGERRLLRLPQEQLPPGVSVGDRLELELLLGNVMEARRLG</sequence>
<protein>
    <submittedName>
        <fullName evidence="1">Uncharacterized protein</fullName>
    </submittedName>
</protein>
<gene>
    <name evidence="1" type="ORF">HNR42_001014</name>
</gene>
<evidence type="ECO:0000313" key="1">
    <source>
        <dbReference type="EMBL" id="MBB6097597.1"/>
    </source>
</evidence>
<evidence type="ECO:0000313" key="2">
    <source>
        <dbReference type="Proteomes" id="UP000569951"/>
    </source>
</evidence>
<dbReference type="EMBL" id="JACHHG010000003">
    <property type="protein sequence ID" value="MBB6097597.1"/>
    <property type="molecule type" value="Genomic_DNA"/>
</dbReference>
<organism evidence="1 2">
    <name type="scientific">Deinobacterium chartae</name>
    <dbReference type="NCBI Taxonomy" id="521158"/>
    <lineage>
        <taxon>Bacteria</taxon>
        <taxon>Thermotogati</taxon>
        <taxon>Deinococcota</taxon>
        <taxon>Deinococci</taxon>
        <taxon>Deinococcales</taxon>
        <taxon>Deinococcaceae</taxon>
        <taxon>Deinobacterium</taxon>
    </lineage>
</organism>